<dbReference type="Proteomes" id="UP001221757">
    <property type="component" value="Unassembled WGS sequence"/>
</dbReference>
<keyword evidence="1" id="KW-0472">Membrane</keyword>
<dbReference type="EMBL" id="JARKIE010000342">
    <property type="protein sequence ID" value="KAJ7652931.1"/>
    <property type="molecule type" value="Genomic_DNA"/>
</dbReference>
<keyword evidence="1" id="KW-1133">Transmembrane helix</keyword>
<accession>A0AAD7CM64</accession>
<name>A0AAD7CM64_MYCRO</name>
<evidence type="ECO:0000313" key="2">
    <source>
        <dbReference type="EMBL" id="KAJ7652931.1"/>
    </source>
</evidence>
<evidence type="ECO:0000256" key="1">
    <source>
        <dbReference type="SAM" id="Phobius"/>
    </source>
</evidence>
<sequence length="128" mass="15090">MWSKLLVLSVPLPFCIKFSLLIVLWDIYMLLIRAAEFRTSNVISIQAKSAFIRVRSADPVNPPRQNVLMLFVQPRNYSHAAPQPLIRTYDSPEEPQLWYLNIDFEHRTYVPLIHRIADLRDWETIVKI</sequence>
<dbReference type="AlphaFoldDB" id="A0AAD7CM64"/>
<keyword evidence="1" id="KW-0812">Transmembrane</keyword>
<protein>
    <submittedName>
        <fullName evidence="2">Uncharacterized protein</fullName>
    </submittedName>
</protein>
<comment type="caution">
    <text evidence="2">The sequence shown here is derived from an EMBL/GenBank/DDBJ whole genome shotgun (WGS) entry which is preliminary data.</text>
</comment>
<gene>
    <name evidence="2" type="ORF">B0H17DRAFT_1147267</name>
</gene>
<proteinExistence type="predicted"/>
<evidence type="ECO:0000313" key="3">
    <source>
        <dbReference type="Proteomes" id="UP001221757"/>
    </source>
</evidence>
<feature type="transmembrane region" description="Helical" evidence="1">
    <location>
        <begin position="6"/>
        <end position="31"/>
    </location>
</feature>
<organism evidence="2 3">
    <name type="scientific">Mycena rosella</name>
    <name type="common">Pink bonnet</name>
    <name type="synonym">Agaricus rosellus</name>
    <dbReference type="NCBI Taxonomy" id="1033263"/>
    <lineage>
        <taxon>Eukaryota</taxon>
        <taxon>Fungi</taxon>
        <taxon>Dikarya</taxon>
        <taxon>Basidiomycota</taxon>
        <taxon>Agaricomycotina</taxon>
        <taxon>Agaricomycetes</taxon>
        <taxon>Agaricomycetidae</taxon>
        <taxon>Agaricales</taxon>
        <taxon>Marasmiineae</taxon>
        <taxon>Mycenaceae</taxon>
        <taxon>Mycena</taxon>
    </lineage>
</organism>
<keyword evidence="3" id="KW-1185">Reference proteome</keyword>
<reference evidence="2" key="1">
    <citation type="submission" date="2023-03" db="EMBL/GenBank/DDBJ databases">
        <title>Massive genome expansion in bonnet fungi (Mycena s.s.) driven by repeated elements and novel gene families across ecological guilds.</title>
        <authorList>
            <consortium name="Lawrence Berkeley National Laboratory"/>
            <person name="Harder C.B."/>
            <person name="Miyauchi S."/>
            <person name="Viragh M."/>
            <person name="Kuo A."/>
            <person name="Thoen E."/>
            <person name="Andreopoulos B."/>
            <person name="Lu D."/>
            <person name="Skrede I."/>
            <person name="Drula E."/>
            <person name="Henrissat B."/>
            <person name="Morin E."/>
            <person name="Kohler A."/>
            <person name="Barry K."/>
            <person name="LaButti K."/>
            <person name="Morin E."/>
            <person name="Salamov A."/>
            <person name="Lipzen A."/>
            <person name="Mereny Z."/>
            <person name="Hegedus B."/>
            <person name="Baldrian P."/>
            <person name="Stursova M."/>
            <person name="Weitz H."/>
            <person name="Taylor A."/>
            <person name="Grigoriev I.V."/>
            <person name="Nagy L.G."/>
            <person name="Martin F."/>
            <person name="Kauserud H."/>
        </authorList>
    </citation>
    <scope>NUCLEOTIDE SEQUENCE</scope>
    <source>
        <strain evidence="2">CBHHK067</strain>
    </source>
</reference>